<dbReference type="CDD" id="cd16664">
    <property type="entry name" value="RING-Ubox_PUB"/>
    <property type="match status" value="1"/>
</dbReference>
<dbReference type="PANTHER" id="PTHR45958:SF5">
    <property type="entry name" value="RING-TYPE E3 UBIQUITIN TRANSFERASE"/>
    <property type="match status" value="1"/>
</dbReference>
<dbReference type="InterPro" id="IPR045210">
    <property type="entry name" value="RING-Ubox_PUB"/>
</dbReference>
<dbReference type="InterPro" id="IPR003613">
    <property type="entry name" value="Ubox_domain"/>
</dbReference>
<comment type="caution">
    <text evidence="9">The sequence shown here is derived from an EMBL/GenBank/DDBJ whole genome shotgun (WGS) entry which is preliminary data.</text>
</comment>
<evidence type="ECO:0000256" key="1">
    <source>
        <dbReference type="ARBA" id="ARBA00000900"/>
    </source>
</evidence>
<sequence length="1044" mass="115430">MMALDMVTSVSSVPATECLSQIVGGMMEVVYAANNVLVNKDSFKGLSVYLERIAPVLKELNKKDIGCSGSINNTIGILDQEIKAAKQLTADCTKRNKVYLLMNCRTIIKSIEEITREISRALGLLPLATLDLSTGLIEEIEKLRGSMQRAEFKAAIAEEEILSKIESGIQERNVDRSYANKLLAHIAEAVGISTERSALKKEFEEFKSEIENARLRKDQAEAIQMDQIISLLEMADAASSPREKEIKYFTKRKSLGSQPLEPLQSFYCPITRDVMVDPVETSSGQTFERSAIEKWFADGNEMCPLTMTSLDTSILRPNKTLRQSIEEWKDRNTMITIASMKSKLVYQEEEEEVLRCLEQLEDLCEQREQHREWVILENYIPLLIQLLGAKNRNITNRALAILLILAKDSDQAKERVADVDIAIESIVRSLGRRIGERKLAVALLLELSKCNLVRDGIGKVQSCILLLVTMASSDDSQSATDAQELLENLSFSDHNVIQMARANYFKHFLQRISTESITIWSQTVSSYAVACMEPYNPYVVYVSNLKIPGSEEVKTMMASTLAELEFTDHNKASLFEGGALGPLLHLLSYGDVQMKKVAVKALQNLSCLPANGLQMIKEGAVQPLLGLLIQHFSSSSSLCEQAAATIMHLALSTVSQESIPSPISLLESDNDIFRLFSLLNLTGPGVQQNILRAFHALCQSPTALNIKTKLTECSAMQVLVQLCEGDDNPHVRVNAVKLLYCLVEDGDEGSILEHVGQKCLETLLRIIQSSNVEEEIASAMGIISNLPEKPQITQWLLDSGALPVISRFLPDSKQNDPRKNDLVENAAGAMRRFTVPTNPEWQKKAAEAGIIPVLVQMLDFGTTMTKKCAAISLARFSESSLELSRPIPKRKGFWCFSAPPKTGCLIHGGICSVESSFCLVEADAVEPLVRVLRDPDPATCEASLDALLTLIEGVKLQNGGKVLAQANAIQPIVGFLNSSSPRLQEKALNTLERIFRLPELKQKYGPSAQMPLVDLTLRGSNSMKSLSARVLAHLNVLHDQSSYF</sequence>
<keyword evidence="10" id="KW-1185">Reference proteome</keyword>
<dbReference type="Gene3D" id="3.30.40.10">
    <property type="entry name" value="Zinc/RING finger domain, C3HC4 (zinc finger)"/>
    <property type="match status" value="1"/>
</dbReference>
<dbReference type="GO" id="GO:0061630">
    <property type="term" value="F:ubiquitin protein ligase activity"/>
    <property type="evidence" value="ECO:0007669"/>
    <property type="project" value="UniProtKB-EC"/>
</dbReference>
<dbReference type="OrthoDB" id="7537227at2759"/>
<dbReference type="GO" id="GO:0007166">
    <property type="term" value="P:cell surface receptor signaling pathway"/>
    <property type="evidence" value="ECO:0007669"/>
    <property type="project" value="InterPro"/>
</dbReference>
<dbReference type="InterPro" id="IPR011989">
    <property type="entry name" value="ARM-like"/>
</dbReference>
<dbReference type="Gene3D" id="1.20.930.20">
    <property type="entry name" value="Adaptor protein Cbl, N-terminal domain"/>
    <property type="match status" value="1"/>
</dbReference>
<dbReference type="Proteomes" id="UP000657918">
    <property type="component" value="Unassembled WGS sequence"/>
</dbReference>
<proteinExistence type="predicted"/>
<dbReference type="InterPro" id="IPR016024">
    <property type="entry name" value="ARM-type_fold"/>
</dbReference>
<dbReference type="SUPFAM" id="SSF48371">
    <property type="entry name" value="ARM repeat"/>
    <property type="match status" value="3"/>
</dbReference>
<evidence type="ECO:0000256" key="4">
    <source>
        <dbReference type="ARBA" id="ARBA00022679"/>
    </source>
</evidence>
<feature type="coiled-coil region" evidence="7">
    <location>
        <begin position="196"/>
        <end position="223"/>
    </location>
</feature>
<dbReference type="Gene3D" id="1.25.10.10">
    <property type="entry name" value="Leucine-rich Repeat Variant"/>
    <property type="match status" value="4"/>
</dbReference>
<evidence type="ECO:0000256" key="5">
    <source>
        <dbReference type="ARBA" id="ARBA00022737"/>
    </source>
</evidence>
<evidence type="ECO:0000259" key="8">
    <source>
        <dbReference type="PROSITE" id="PS51698"/>
    </source>
</evidence>
<dbReference type="InterPro" id="IPR036537">
    <property type="entry name" value="Adaptor_Cbl_N_dom_sf"/>
</dbReference>
<evidence type="ECO:0000256" key="6">
    <source>
        <dbReference type="PROSITE-ProRule" id="PRU00259"/>
    </source>
</evidence>
<dbReference type="PROSITE" id="PS51698">
    <property type="entry name" value="U_BOX"/>
    <property type="match status" value="1"/>
</dbReference>
<dbReference type="Pfam" id="PF00514">
    <property type="entry name" value="Arm"/>
    <property type="match status" value="1"/>
</dbReference>
<comment type="catalytic activity">
    <reaction evidence="1">
        <text>S-ubiquitinyl-[E2 ubiquitin-conjugating enzyme]-L-cysteine + [acceptor protein]-L-lysine = [E2 ubiquitin-conjugating enzyme]-L-cysteine + N(6)-ubiquitinyl-[acceptor protein]-L-lysine.</text>
        <dbReference type="EC" id="2.3.2.27"/>
    </reaction>
</comment>
<keyword evidence="7" id="KW-0175">Coiled coil</keyword>
<dbReference type="SMART" id="SM00504">
    <property type="entry name" value="Ubox"/>
    <property type="match status" value="1"/>
</dbReference>
<dbReference type="PANTHER" id="PTHR45958">
    <property type="entry name" value="RING-TYPE E3 UBIQUITIN TRANSFERASE"/>
    <property type="match status" value="1"/>
</dbReference>
<evidence type="ECO:0000313" key="10">
    <source>
        <dbReference type="Proteomes" id="UP000657918"/>
    </source>
</evidence>
<dbReference type="EC" id="2.3.2.27" evidence="3"/>
<evidence type="ECO:0000313" key="9">
    <source>
        <dbReference type="EMBL" id="KAF9669105.1"/>
    </source>
</evidence>
<dbReference type="InterPro" id="IPR059179">
    <property type="entry name" value="MLKL-like_MCAfunc"/>
</dbReference>
<feature type="domain" description="U-box" evidence="8">
    <location>
        <begin position="261"/>
        <end position="335"/>
    </location>
</feature>
<reference evidence="9 10" key="1">
    <citation type="submission" date="2020-10" db="EMBL/GenBank/DDBJ databases">
        <title>Plant Genome Project.</title>
        <authorList>
            <person name="Zhang R.-G."/>
        </authorList>
    </citation>
    <scope>NUCLEOTIDE SEQUENCE [LARGE SCALE GENOMIC DNA]</scope>
    <source>
        <strain evidence="9">FAFU-HL-1</strain>
        <tissue evidence="9">Leaf</tissue>
    </source>
</reference>
<name>A0A835JEI2_9ROSI</name>
<dbReference type="Pfam" id="PF04564">
    <property type="entry name" value="U-box"/>
    <property type="match status" value="1"/>
</dbReference>
<keyword evidence="4" id="KW-0808">Transferase</keyword>
<dbReference type="EMBL" id="JADGMS010000014">
    <property type="protein sequence ID" value="KAF9669105.1"/>
    <property type="molecule type" value="Genomic_DNA"/>
</dbReference>
<dbReference type="PROSITE" id="PS50176">
    <property type="entry name" value="ARM_REPEAT"/>
    <property type="match status" value="1"/>
</dbReference>
<protein>
    <recommendedName>
        <fullName evidence="3">RING-type E3 ubiquitin transferase</fullName>
        <ecNumber evidence="3">2.3.2.27</ecNumber>
    </recommendedName>
</protein>
<evidence type="ECO:0000256" key="7">
    <source>
        <dbReference type="SAM" id="Coils"/>
    </source>
</evidence>
<evidence type="ECO:0000256" key="2">
    <source>
        <dbReference type="ARBA" id="ARBA00004906"/>
    </source>
</evidence>
<organism evidence="9 10">
    <name type="scientific">Salix dunnii</name>
    <dbReference type="NCBI Taxonomy" id="1413687"/>
    <lineage>
        <taxon>Eukaryota</taxon>
        <taxon>Viridiplantae</taxon>
        <taxon>Streptophyta</taxon>
        <taxon>Embryophyta</taxon>
        <taxon>Tracheophyta</taxon>
        <taxon>Spermatophyta</taxon>
        <taxon>Magnoliopsida</taxon>
        <taxon>eudicotyledons</taxon>
        <taxon>Gunneridae</taxon>
        <taxon>Pentapetalae</taxon>
        <taxon>rosids</taxon>
        <taxon>fabids</taxon>
        <taxon>Malpighiales</taxon>
        <taxon>Salicaceae</taxon>
        <taxon>Saliceae</taxon>
        <taxon>Salix</taxon>
    </lineage>
</organism>
<dbReference type="SUPFAM" id="SSF57850">
    <property type="entry name" value="RING/U-box"/>
    <property type="match status" value="1"/>
</dbReference>
<gene>
    <name evidence="9" type="ORF">SADUNF_Sadunf14G0073300</name>
</gene>
<dbReference type="CDD" id="cd21037">
    <property type="entry name" value="MLKL_NTD"/>
    <property type="match status" value="1"/>
</dbReference>
<dbReference type="GO" id="GO:0016567">
    <property type="term" value="P:protein ubiquitination"/>
    <property type="evidence" value="ECO:0007669"/>
    <property type="project" value="UniProtKB-UniPathway"/>
</dbReference>
<dbReference type="InterPro" id="IPR013083">
    <property type="entry name" value="Znf_RING/FYVE/PHD"/>
</dbReference>
<accession>A0A835JEI2</accession>
<dbReference type="UniPathway" id="UPA00143"/>
<dbReference type="SMART" id="SM00185">
    <property type="entry name" value="ARM"/>
    <property type="match status" value="9"/>
</dbReference>
<dbReference type="AlphaFoldDB" id="A0A835JEI2"/>
<dbReference type="InterPro" id="IPR000225">
    <property type="entry name" value="Armadillo"/>
</dbReference>
<feature type="repeat" description="ARM" evidence="6">
    <location>
        <begin position="578"/>
        <end position="620"/>
    </location>
</feature>
<evidence type="ECO:0000256" key="3">
    <source>
        <dbReference type="ARBA" id="ARBA00012483"/>
    </source>
</evidence>
<dbReference type="InterPro" id="IPR052608">
    <property type="entry name" value="U-box_domain_protein"/>
</dbReference>
<comment type="pathway">
    <text evidence="2">Protein modification; protein ubiquitination.</text>
</comment>
<keyword evidence="5" id="KW-0677">Repeat</keyword>